<feature type="transmembrane region" description="Helical" evidence="1">
    <location>
        <begin position="120"/>
        <end position="142"/>
    </location>
</feature>
<evidence type="ECO:0000256" key="1">
    <source>
        <dbReference type="SAM" id="Phobius"/>
    </source>
</evidence>
<feature type="transmembrane region" description="Helical" evidence="1">
    <location>
        <begin position="314"/>
        <end position="337"/>
    </location>
</feature>
<keyword evidence="3" id="KW-1185">Reference proteome</keyword>
<feature type="transmembrane region" description="Helical" evidence="1">
    <location>
        <begin position="401"/>
        <end position="426"/>
    </location>
</feature>
<proteinExistence type="predicted"/>
<keyword evidence="1" id="KW-0812">Transmembrane</keyword>
<gene>
    <name evidence="2" type="ORF">H9660_01460</name>
</gene>
<feature type="transmembrane region" description="Helical" evidence="1">
    <location>
        <begin position="148"/>
        <end position="177"/>
    </location>
</feature>
<feature type="transmembrane region" description="Helical" evidence="1">
    <location>
        <begin position="67"/>
        <end position="89"/>
    </location>
</feature>
<keyword evidence="1" id="KW-0472">Membrane</keyword>
<sequence length="532" mass="59551">MNNLVSLLKITFINSSGINKFTKEKSKIERNKAIFLTATIGFSIIALVSTLIVYFKFLAMGLEQLGLLEILLVMGFMASTAMILFTSIYKAQGILFSFKDYDLLASLPIKKSDILISKMMYLLFINYFFSLFTLLPSAIIYYKYTSISFIFFINLLLVFLVLPLVPIVIASIFAFGISYISSRVRHKNLFIILGTLGIAFFIFFLSFKSGDLLQDLIINSKSISEGILKIYPPAILAVKGLTNNNFLYILLFIVYSLLVFSVFIIIFSKSFNKISAKLQESYKKANYKVKEMKSSSQLAALVKKEIKRYFASPIYVVNTIFGPIMLIGMAVATIFLGEKVILSIIEVDIIKEIIPVFIIVVVCGILTLSCTTNSSISMEGKNLWVLKSSPINPIEIFKAKIIMNLILILPSVIIADIIFSISLNLLLSQFSWLLLISIIYSFIVPILGLIVNLYFPNLNWVSETAVVKQSASVLIQMIVGVGLIAIPVVIFIYGNIVNLTIFLIGIVIYEVIILIVLSIILNTSCVRLFNKL</sequence>
<feature type="transmembrane region" description="Helical" evidence="1">
    <location>
        <begin position="246"/>
        <end position="267"/>
    </location>
</feature>
<reference evidence="2 3" key="1">
    <citation type="submission" date="2020-08" db="EMBL/GenBank/DDBJ databases">
        <title>A Genomic Blueprint of the Chicken Gut Microbiome.</title>
        <authorList>
            <person name="Gilroy R."/>
            <person name="Ravi A."/>
            <person name="Getino M."/>
            <person name="Pursley I."/>
            <person name="Horton D.L."/>
            <person name="Alikhan N.-F."/>
            <person name="Baker D."/>
            <person name="Gharbi K."/>
            <person name="Hall N."/>
            <person name="Watson M."/>
            <person name="Adriaenssens E.M."/>
            <person name="Foster-Nyarko E."/>
            <person name="Jarju S."/>
            <person name="Secka A."/>
            <person name="Antonio M."/>
            <person name="Oren A."/>
            <person name="Chaudhuri R."/>
            <person name="La Ragione R.M."/>
            <person name="Hildebrand F."/>
            <person name="Pallen M.J."/>
        </authorList>
    </citation>
    <scope>NUCLEOTIDE SEQUENCE [LARGE SCALE GENOMIC DNA]</scope>
    <source>
        <strain evidence="2 3">Sa3CUN1</strain>
    </source>
</reference>
<accession>A0ABR8Q063</accession>
<feature type="transmembrane region" description="Helical" evidence="1">
    <location>
        <begin position="33"/>
        <end position="55"/>
    </location>
</feature>
<feature type="transmembrane region" description="Helical" evidence="1">
    <location>
        <begin position="432"/>
        <end position="453"/>
    </location>
</feature>
<evidence type="ECO:0000313" key="3">
    <source>
        <dbReference type="Proteomes" id="UP000640335"/>
    </source>
</evidence>
<organism evidence="2 3">
    <name type="scientific">Clostridium gallinarum</name>
    <dbReference type="NCBI Taxonomy" id="2762246"/>
    <lineage>
        <taxon>Bacteria</taxon>
        <taxon>Bacillati</taxon>
        <taxon>Bacillota</taxon>
        <taxon>Clostridia</taxon>
        <taxon>Eubacteriales</taxon>
        <taxon>Clostridiaceae</taxon>
        <taxon>Clostridium</taxon>
    </lineage>
</organism>
<protein>
    <submittedName>
        <fullName evidence="2">ABC transporter permease</fullName>
    </submittedName>
</protein>
<evidence type="ECO:0000313" key="2">
    <source>
        <dbReference type="EMBL" id="MBD7913808.1"/>
    </source>
</evidence>
<keyword evidence="1" id="KW-1133">Transmembrane helix</keyword>
<dbReference type="Proteomes" id="UP000640335">
    <property type="component" value="Unassembled WGS sequence"/>
</dbReference>
<dbReference type="RefSeq" id="WP_191747826.1">
    <property type="nucleotide sequence ID" value="NZ_JACSQZ010000003.1"/>
</dbReference>
<feature type="transmembrane region" description="Helical" evidence="1">
    <location>
        <begin position="473"/>
        <end position="493"/>
    </location>
</feature>
<dbReference type="EMBL" id="JACSQZ010000003">
    <property type="protein sequence ID" value="MBD7913808.1"/>
    <property type="molecule type" value="Genomic_DNA"/>
</dbReference>
<feature type="transmembrane region" description="Helical" evidence="1">
    <location>
        <begin position="499"/>
        <end position="521"/>
    </location>
</feature>
<feature type="transmembrane region" description="Helical" evidence="1">
    <location>
        <begin position="189"/>
        <end position="207"/>
    </location>
</feature>
<name>A0ABR8Q063_9CLOT</name>
<comment type="caution">
    <text evidence="2">The sequence shown here is derived from an EMBL/GenBank/DDBJ whole genome shotgun (WGS) entry which is preliminary data.</text>
</comment>
<feature type="transmembrane region" description="Helical" evidence="1">
    <location>
        <begin position="349"/>
        <end position="368"/>
    </location>
</feature>